<dbReference type="Proteomes" id="UP001071230">
    <property type="component" value="Unassembled WGS sequence"/>
</dbReference>
<dbReference type="RefSeq" id="WP_240986401.1">
    <property type="nucleotide sequence ID" value="NZ_CDGJ01000060.1"/>
</dbReference>
<reference evidence="2" key="1">
    <citation type="submission" date="2014-11" db="EMBL/GenBank/DDBJ databases">
        <authorList>
            <person name="Hornung B.V."/>
        </authorList>
    </citation>
    <scope>NUCLEOTIDE SEQUENCE</scope>
    <source>
        <strain evidence="2">INE</strain>
    </source>
</reference>
<reference evidence="1" key="2">
    <citation type="submission" date="2020-01" db="EMBL/GenBank/DDBJ databases">
        <authorList>
            <person name="Hornung B."/>
        </authorList>
    </citation>
    <scope>NUCLEOTIDE SEQUENCE</scope>
    <source>
        <strain evidence="1">PacBioINE</strain>
    </source>
</reference>
<evidence type="ECO:0000313" key="1">
    <source>
        <dbReference type="EMBL" id="CAA7603142.1"/>
    </source>
</evidence>
<evidence type="ECO:0000313" key="3">
    <source>
        <dbReference type="Proteomes" id="UP001071230"/>
    </source>
</evidence>
<dbReference type="AlphaFoldDB" id="A0A8S0WI72"/>
<organism evidence="1">
    <name type="scientific">Acididesulfobacillus acetoxydans</name>
    <dbReference type="NCBI Taxonomy" id="1561005"/>
    <lineage>
        <taxon>Bacteria</taxon>
        <taxon>Bacillati</taxon>
        <taxon>Bacillota</taxon>
        <taxon>Clostridia</taxon>
        <taxon>Eubacteriales</taxon>
        <taxon>Peptococcaceae</taxon>
        <taxon>Acididesulfobacillus</taxon>
    </lineage>
</organism>
<dbReference type="EMBL" id="LR746496">
    <property type="protein sequence ID" value="CAA7603142.1"/>
    <property type="molecule type" value="Genomic_DNA"/>
</dbReference>
<accession>A0A8S0WI72</accession>
<sequence>MSKVKVSDFYYGAVLSILLNRHIHPALVEGDEDRQVYDFTTDNGEFRLFIKYRTDKSDVKAEDYNSWVFRLTEKDIDEITGYIDQGRNLVVALMCAVAGLAESEVAALTRDEIKEIIDLGKQSMTISRKKGEHAYRISVGGGRDHAMQVKVNRFDELFKAN</sequence>
<proteinExistence type="predicted"/>
<keyword evidence="3" id="KW-1185">Reference proteome</keyword>
<dbReference type="KEGG" id="aacx:DEACI_3965"/>
<gene>
    <name evidence="2" type="ORF">DEACI_2096</name>
    <name evidence="1" type="ORF">DEACI_3965</name>
</gene>
<protein>
    <submittedName>
        <fullName evidence="1">Uncharacterized protein</fullName>
    </submittedName>
</protein>
<evidence type="ECO:0000313" key="2">
    <source>
        <dbReference type="EMBL" id="CEJ07630.1"/>
    </source>
</evidence>
<dbReference type="EMBL" id="CDGJ01000060">
    <property type="protein sequence ID" value="CEJ07630.1"/>
    <property type="molecule type" value="Genomic_DNA"/>
</dbReference>
<name>A0A8S0WI72_9FIRM</name>
<dbReference type="Proteomes" id="UP000836597">
    <property type="component" value="Chromosome"/>
</dbReference>